<dbReference type="PANTHER" id="PTHR42893:SF46">
    <property type="entry name" value="PROTEIN DETOXIFICATION 44, CHLOROPLASTIC"/>
    <property type="match status" value="1"/>
</dbReference>
<feature type="transmembrane region" description="Helical" evidence="9">
    <location>
        <begin position="395"/>
        <end position="417"/>
    </location>
</feature>
<feature type="transmembrane region" description="Helical" evidence="9">
    <location>
        <begin position="135"/>
        <end position="158"/>
    </location>
</feature>
<dbReference type="Proteomes" id="UP000004897">
    <property type="component" value="Unassembled WGS sequence"/>
</dbReference>
<keyword evidence="5 9" id="KW-0812">Transmembrane</keyword>
<keyword evidence="6 9" id="KW-1133">Transmembrane helix</keyword>
<evidence type="ECO:0008006" key="12">
    <source>
        <dbReference type="Google" id="ProtNLM"/>
    </source>
</evidence>
<dbReference type="GO" id="GO:0042910">
    <property type="term" value="F:xenobiotic transmembrane transporter activity"/>
    <property type="evidence" value="ECO:0007669"/>
    <property type="project" value="InterPro"/>
</dbReference>
<evidence type="ECO:0000256" key="3">
    <source>
        <dbReference type="ARBA" id="ARBA00022448"/>
    </source>
</evidence>
<feature type="transmembrane region" description="Helical" evidence="9">
    <location>
        <begin position="462"/>
        <end position="485"/>
    </location>
</feature>
<feature type="transmembrane region" description="Helical" evidence="9">
    <location>
        <begin position="92"/>
        <end position="114"/>
    </location>
</feature>
<dbReference type="PANTHER" id="PTHR42893">
    <property type="entry name" value="PROTEIN DETOXIFICATION 44, CHLOROPLASTIC-RELATED"/>
    <property type="match status" value="1"/>
</dbReference>
<protein>
    <recommendedName>
        <fullName evidence="12">MATE efflux family protein</fullName>
    </recommendedName>
</protein>
<organism evidence="10 11">
    <name type="scientific">Rothia mucilaginosa M508</name>
    <dbReference type="NCBI Taxonomy" id="563033"/>
    <lineage>
        <taxon>Bacteria</taxon>
        <taxon>Bacillati</taxon>
        <taxon>Actinomycetota</taxon>
        <taxon>Actinomycetes</taxon>
        <taxon>Micrococcales</taxon>
        <taxon>Micrococcaceae</taxon>
        <taxon>Rothia</taxon>
    </lineage>
</organism>
<dbReference type="PATRIC" id="fig|563033.4.peg.113"/>
<evidence type="ECO:0000256" key="1">
    <source>
        <dbReference type="ARBA" id="ARBA00004651"/>
    </source>
</evidence>
<feature type="transmembrane region" description="Helical" evidence="9">
    <location>
        <begin position="178"/>
        <end position="199"/>
    </location>
</feature>
<dbReference type="PIRSF" id="PIRSF006603">
    <property type="entry name" value="DinF"/>
    <property type="match status" value="1"/>
</dbReference>
<feature type="region of interest" description="Disordered" evidence="8">
    <location>
        <begin position="1"/>
        <end position="46"/>
    </location>
</feature>
<evidence type="ECO:0000313" key="11">
    <source>
        <dbReference type="Proteomes" id="UP000004897"/>
    </source>
</evidence>
<evidence type="ECO:0000256" key="6">
    <source>
        <dbReference type="ARBA" id="ARBA00022989"/>
    </source>
</evidence>
<name>G5EP98_9MICC</name>
<accession>G5EP98</accession>
<dbReference type="InterPro" id="IPR002528">
    <property type="entry name" value="MATE_fam"/>
</dbReference>
<dbReference type="AlphaFoldDB" id="G5EP98"/>
<feature type="transmembrane region" description="Helical" evidence="9">
    <location>
        <begin position="315"/>
        <end position="338"/>
    </location>
</feature>
<comment type="subcellular location">
    <subcellularLocation>
        <location evidence="1">Cell membrane</location>
        <topology evidence="1">Multi-pass membrane protein</topology>
    </subcellularLocation>
</comment>
<dbReference type="Pfam" id="PF01554">
    <property type="entry name" value="MatE"/>
    <property type="match status" value="2"/>
</dbReference>
<feature type="transmembrane region" description="Helical" evidence="9">
    <location>
        <begin position="211"/>
        <end position="231"/>
    </location>
</feature>
<comment type="caution">
    <text evidence="10">The sequence shown here is derived from an EMBL/GenBank/DDBJ whole genome shotgun (WGS) entry which is preliminary data.</text>
</comment>
<keyword evidence="7 9" id="KW-0472">Membrane</keyword>
<comment type="similarity">
    <text evidence="2">Belongs to the multi antimicrobial extrusion (MATE) (TC 2.A.66.1) family.</text>
</comment>
<feature type="transmembrane region" description="Helical" evidence="9">
    <location>
        <begin position="280"/>
        <end position="303"/>
    </location>
</feature>
<dbReference type="InterPro" id="IPR044644">
    <property type="entry name" value="DinF-like"/>
</dbReference>
<dbReference type="NCBIfam" id="TIGR00797">
    <property type="entry name" value="matE"/>
    <property type="match status" value="1"/>
</dbReference>
<feature type="transmembrane region" description="Helical" evidence="9">
    <location>
        <begin position="367"/>
        <end position="389"/>
    </location>
</feature>
<reference evidence="10 11" key="1">
    <citation type="submission" date="2011-08" db="EMBL/GenBank/DDBJ databases">
        <title>The Genome Sequence of Rothia mucilaginosa M508.</title>
        <authorList>
            <consortium name="The Broad Institute Genome Sequencing Platform"/>
            <consortium name="The Broad Institute Genome Sequencing Center for Infectious Disease"/>
            <person name="Earl A."/>
            <person name="Ward D."/>
            <person name="Feldgarden M."/>
            <person name="Gevers D."/>
            <person name="Sibley C.D."/>
            <person name="Field T.R."/>
            <person name="Grinwis M."/>
            <person name="Eshaghurshan C.S."/>
            <person name="Surette M.G."/>
            <person name="Young S.K."/>
            <person name="Zeng Q."/>
            <person name="Gargeya S."/>
            <person name="Fitzgerald M."/>
            <person name="Haas B."/>
            <person name="Abouelleil A."/>
            <person name="Alvarado L."/>
            <person name="Arachchi H.M."/>
            <person name="Berlin A."/>
            <person name="Brown A."/>
            <person name="Chapman S.B."/>
            <person name="Chen Z."/>
            <person name="Dunbar C."/>
            <person name="Freedman E."/>
            <person name="Gearin G."/>
            <person name="Gellesch M."/>
            <person name="Goldberg J."/>
            <person name="Griggs A."/>
            <person name="Gujja S."/>
            <person name="Heiman D."/>
            <person name="Howarth C."/>
            <person name="Larson L."/>
            <person name="Lui A."/>
            <person name="MacDonald P.J.P."/>
            <person name="Montmayeur A."/>
            <person name="Murphy C."/>
            <person name="Neiman D."/>
            <person name="Pearson M."/>
            <person name="Priest M."/>
            <person name="Roberts A."/>
            <person name="Saif S."/>
            <person name="Shea T."/>
            <person name="Shenoy N."/>
            <person name="Sisk P."/>
            <person name="Stolte C."/>
            <person name="Sykes S."/>
            <person name="Wortman J."/>
            <person name="Nusbaum C."/>
            <person name="Birren B."/>
        </authorList>
    </citation>
    <scope>NUCLEOTIDE SEQUENCE [LARGE SCALE GENOMIC DNA]</scope>
    <source>
        <strain evidence="10 11">M508</strain>
    </source>
</reference>
<keyword evidence="3" id="KW-0813">Transport</keyword>
<dbReference type="CDD" id="cd13136">
    <property type="entry name" value="MATE_DinF_like"/>
    <property type="match status" value="1"/>
</dbReference>
<gene>
    <name evidence="10" type="ORF">HMPREF0737_00110</name>
</gene>
<proteinExistence type="inferred from homology"/>
<dbReference type="RefSeq" id="WP_005504267.1">
    <property type="nucleotide sequence ID" value="NZ_JH370351.1"/>
</dbReference>
<keyword evidence="4" id="KW-1003">Cell membrane</keyword>
<dbReference type="GO" id="GO:0015297">
    <property type="term" value="F:antiporter activity"/>
    <property type="evidence" value="ECO:0007669"/>
    <property type="project" value="InterPro"/>
</dbReference>
<evidence type="ECO:0000256" key="9">
    <source>
        <dbReference type="SAM" id="Phobius"/>
    </source>
</evidence>
<evidence type="ECO:0000256" key="5">
    <source>
        <dbReference type="ARBA" id="ARBA00022692"/>
    </source>
</evidence>
<evidence type="ECO:0000256" key="7">
    <source>
        <dbReference type="ARBA" id="ARBA00023136"/>
    </source>
</evidence>
<dbReference type="HOGENOM" id="CLU_012893_16_3_11"/>
<evidence type="ECO:0000313" key="10">
    <source>
        <dbReference type="EMBL" id="EHB89057.1"/>
    </source>
</evidence>
<dbReference type="GO" id="GO:0005886">
    <property type="term" value="C:plasma membrane"/>
    <property type="evidence" value="ECO:0007669"/>
    <property type="project" value="UniProtKB-SubCell"/>
</dbReference>
<dbReference type="InterPro" id="IPR048279">
    <property type="entry name" value="MdtK-like"/>
</dbReference>
<feature type="compositionally biased region" description="Low complexity" evidence="8">
    <location>
        <begin position="27"/>
        <end position="46"/>
    </location>
</feature>
<evidence type="ECO:0000256" key="8">
    <source>
        <dbReference type="SAM" id="MobiDB-lite"/>
    </source>
</evidence>
<evidence type="ECO:0000256" key="4">
    <source>
        <dbReference type="ARBA" id="ARBA00022475"/>
    </source>
</evidence>
<evidence type="ECO:0000256" key="2">
    <source>
        <dbReference type="ARBA" id="ARBA00010199"/>
    </source>
</evidence>
<sequence>MSTQKHPIAEPGGTEPGSTAPGAPAKNTATVASPAANTAAGPSANAAANTAEPSLNRRILVLAVPAFGALIAEPIFVLTDSALIGQLGKAELAGMSIAATLVTTVVGLMNFLAYSVTPAVARAFGEKNLRRSWQIGVDGVWVAFGLGMLLMIAGYAFADPLLRGLGATDETMSYALDYLHHSLWGIPPMMIILAQVGTLRGLQDTVTPLKVATVGTLVNIVLNWLLIYPVGWGVAGSATGTSLTQWGMAAALGVVMMRGTREHAVRWAPDVAGMRSVLSLGSWLMLRTLSMRIASLLTVFVVARFGTEHTAAYQLGMGVFNLFLYALDSLAIAAQALLGKELGERDLIVESERVKVRQLKNRLLRMSLIYGVITGLICPLIGFFGSWIFTQDAQVAFLFTIATVIIALGQPIAAYVFTLDGILMGAQDVKYLAIGCFIMLVMYVPVMLGLHWAVGAGAMDALAGYCGLWAAYILYFQGIRAVIFGRRAASDVWMKAGA</sequence>
<feature type="transmembrane region" description="Helical" evidence="9">
    <location>
        <begin position="59"/>
        <end position="77"/>
    </location>
</feature>
<feature type="transmembrane region" description="Helical" evidence="9">
    <location>
        <begin position="429"/>
        <end position="450"/>
    </location>
</feature>
<dbReference type="EMBL" id="ACSB01000001">
    <property type="protein sequence ID" value="EHB89057.1"/>
    <property type="molecule type" value="Genomic_DNA"/>
</dbReference>